<comment type="caution">
    <text evidence="2">The sequence shown here is derived from an EMBL/GenBank/DDBJ whole genome shotgun (WGS) entry which is preliminary data.</text>
</comment>
<feature type="chain" id="PRO_5011982721" evidence="1">
    <location>
        <begin position="18"/>
        <end position="70"/>
    </location>
</feature>
<gene>
    <name evidence="2" type="ORF">CCHL11_02162</name>
</gene>
<keyword evidence="3" id="KW-1185">Reference proteome</keyword>
<protein>
    <submittedName>
        <fullName evidence="2">Uncharacterized protein</fullName>
    </submittedName>
</protein>
<sequence length="70" mass="7452">MNPKVLLTLLFTSAALAVPSHIEDSSNVLARDPQRRRPVNPVASCCGYIPGECDCSCGPCATFTDPNARC</sequence>
<keyword evidence="1" id="KW-0732">Signal</keyword>
<name>A0A1Q8S6K1_9PEZI</name>
<reference evidence="2 3" key="1">
    <citation type="submission" date="2016-11" db="EMBL/GenBank/DDBJ databases">
        <title>Draft Genome Assembly of Colletotrichum chlorophyti a pathogen of herbaceous plants.</title>
        <authorList>
            <person name="Gan P."/>
            <person name="Narusaka M."/>
            <person name="Tsushima A."/>
            <person name="Narusaka Y."/>
            <person name="Takano Y."/>
            <person name="Shirasu K."/>
        </authorList>
    </citation>
    <scope>NUCLEOTIDE SEQUENCE [LARGE SCALE GENOMIC DNA]</scope>
    <source>
        <strain evidence="2 3">NTL11</strain>
    </source>
</reference>
<accession>A0A1Q8S6K1</accession>
<dbReference type="Proteomes" id="UP000186583">
    <property type="component" value="Unassembled WGS sequence"/>
</dbReference>
<feature type="signal peptide" evidence="1">
    <location>
        <begin position="1"/>
        <end position="17"/>
    </location>
</feature>
<dbReference type="EMBL" id="MPGH01000011">
    <property type="protein sequence ID" value="OLN97088.1"/>
    <property type="molecule type" value="Genomic_DNA"/>
</dbReference>
<proteinExistence type="predicted"/>
<dbReference type="AlphaFoldDB" id="A0A1Q8S6K1"/>
<evidence type="ECO:0000256" key="1">
    <source>
        <dbReference type="SAM" id="SignalP"/>
    </source>
</evidence>
<evidence type="ECO:0000313" key="2">
    <source>
        <dbReference type="EMBL" id="OLN97088.1"/>
    </source>
</evidence>
<organism evidence="2 3">
    <name type="scientific">Colletotrichum chlorophyti</name>
    <dbReference type="NCBI Taxonomy" id="708187"/>
    <lineage>
        <taxon>Eukaryota</taxon>
        <taxon>Fungi</taxon>
        <taxon>Dikarya</taxon>
        <taxon>Ascomycota</taxon>
        <taxon>Pezizomycotina</taxon>
        <taxon>Sordariomycetes</taxon>
        <taxon>Hypocreomycetidae</taxon>
        <taxon>Glomerellales</taxon>
        <taxon>Glomerellaceae</taxon>
        <taxon>Colletotrichum</taxon>
    </lineage>
</organism>
<evidence type="ECO:0000313" key="3">
    <source>
        <dbReference type="Proteomes" id="UP000186583"/>
    </source>
</evidence>